<dbReference type="RefSeq" id="WP_091214513.1">
    <property type="nucleotide sequence ID" value="NZ_FNHE01000002.1"/>
</dbReference>
<accession>A0A1G9NB50</accession>
<dbReference type="Proteomes" id="UP000198680">
    <property type="component" value="Unassembled WGS sequence"/>
</dbReference>
<dbReference type="Pfam" id="PF13471">
    <property type="entry name" value="Transglut_core3"/>
    <property type="match status" value="1"/>
</dbReference>
<gene>
    <name evidence="3" type="ORF">SAMN05660642_00966</name>
</gene>
<reference evidence="4" key="1">
    <citation type="submission" date="2016-10" db="EMBL/GenBank/DDBJ databases">
        <authorList>
            <person name="Varghese N."/>
            <person name="Submissions S."/>
        </authorList>
    </citation>
    <scope>NUCLEOTIDE SEQUENCE [LARGE SCALE GENOMIC DNA]</scope>
    <source>
        <strain evidence="4">DSM 45419</strain>
    </source>
</reference>
<protein>
    <submittedName>
        <fullName evidence="3">Transglutaminase-like superfamily protein</fullName>
    </submittedName>
</protein>
<organism evidence="3 4">
    <name type="scientific">Geodermatophilus siccatus</name>
    <dbReference type="NCBI Taxonomy" id="1137991"/>
    <lineage>
        <taxon>Bacteria</taxon>
        <taxon>Bacillati</taxon>
        <taxon>Actinomycetota</taxon>
        <taxon>Actinomycetes</taxon>
        <taxon>Geodermatophilales</taxon>
        <taxon>Geodermatophilaceae</taxon>
        <taxon>Geodermatophilus</taxon>
    </lineage>
</organism>
<dbReference type="STRING" id="1137991.SAMN05660642_00966"/>
<dbReference type="AlphaFoldDB" id="A0A1G9NB50"/>
<dbReference type="InterPro" id="IPR053521">
    <property type="entry name" value="McjB-like"/>
</dbReference>
<feature type="region of interest" description="Disordered" evidence="1">
    <location>
        <begin position="130"/>
        <end position="153"/>
    </location>
</feature>
<keyword evidence="4" id="KW-1185">Reference proteome</keyword>
<evidence type="ECO:0000313" key="3">
    <source>
        <dbReference type="EMBL" id="SDL83756.1"/>
    </source>
</evidence>
<evidence type="ECO:0000313" key="4">
    <source>
        <dbReference type="Proteomes" id="UP000198680"/>
    </source>
</evidence>
<dbReference type="NCBIfam" id="NF033537">
    <property type="entry name" value="lasso_biosyn_B2"/>
    <property type="match status" value="1"/>
</dbReference>
<feature type="domain" description="Microcin J25-processing protein McjB C-terminal" evidence="2">
    <location>
        <begin position="20"/>
        <end position="129"/>
    </location>
</feature>
<proteinExistence type="predicted"/>
<dbReference type="EMBL" id="FNHE01000002">
    <property type="protein sequence ID" value="SDL83756.1"/>
    <property type="molecule type" value="Genomic_DNA"/>
</dbReference>
<name>A0A1G9NB50_9ACTN</name>
<dbReference type="InterPro" id="IPR032708">
    <property type="entry name" value="McjB_C"/>
</dbReference>
<evidence type="ECO:0000256" key="1">
    <source>
        <dbReference type="SAM" id="MobiDB-lite"/>
    </source>
</evidence>
<sequence length="153" mass="16434">MSTGRDAEHASRHRWAPRAAVVLGRLLSRLPPRRLSATLTVLRRGARPATYEQASRARAAVVRSSPTCSANGCLPRSIATALLCRVEGAWPTWRVGVVTGPFAAHAWVEAEDRIVDEPPGVESFRVLMTVPPEPVGPGGSDPMADRRRGHGSA</sequence>
<evidence type="ECO:0000259" key="2">
    <source>
        <dbReference type="Pfam" id="PF13471"/>
    </source>
</evidence>
<dbReference type="OrthoDB" id="583768at2"/>